<dbReference type="EMBL" id="CAAHFH010000002">
    <property type="protein sequence ID" value="VGO21571.1"/>
    <property type="molecule type" value="Genomic_DNA"/>
</dbReference>
<dbReference type="Proteomes" id="UP000346198">
    <property type="component" value="Unassembled WGS sequence"/>
</dbReference>
<name>A0A6C2UQM4_9BACT</name>
<accession>A0A6C2UQM4</accession>
<dbReference type="AlphaFoldDB" id="A0A6C2UQM4"/>
<gene>
    <name evidence="1" type="ORF">SCARR_03645</name>
</gene>
<evidence type="ECO:0000313" key="1">
    <source>
        <dbReference type="EMBL" id="VGO21571.1"/>
    </source>
</evidence>
<reference evidence="1 2" key="1">
    <citation type="submission" date="2019-04" db="EMBL/GenBank/DDBJ databases">
        <authorList>
            <person name="Van Vliet M D."/>
        </authorList>
    </citation>
    <scope>NUCLEOTIDE SEQUENCE [LARGE SCALE GENOMIC DNA]</scope>
    <source>
        <strain evidence="1 2">F21</strain>
    </source>
</reference>
<sequence>MSGMKNAYELAMERLGGESAELSDGQKKALAEINSKMKAKVAETEIMFDQQLANETDPAKAAFIQQTRQAQAAKIKANAEEEKEDVRRNP</sequence>
<protein>
    <submittedName>
        <fullName evidence="1">Uncharacterized protein</fullName>
    </submittedName>
</protein>
<evidence type="ECO:0000313" key="2">
    <source>
        <dbReference type="Proteomes" id="UP000346198"/>
    </source>
</evidence>
<keyword evidence="2" id="KW-1185">Reference proteome</keyword>
<organism evidence="1 2">
    <name type="scientific">Pontiella sulfatireligans</name>
    <dbReference type="NCBI Taxonomy" id="2750658"/>
    <lineage>
        <taxon>Bacteria</taxon>
        <taxon>Pseudomonadati</taxon>
        <taxon>Kiritimatiellota</taxon>
        <taxon>Kiritimatiellia</taxon>
        <taxon>Kiritimatiellales</taxon>
        <taxon>Pontiellaceae</taxon>
        <taxon>Pontiella</taxon>
    </lineage>
</organism>
<proteinExistence type="predicted"/>